<dbReference type="PANTHER" id="PTHR33730">
    <property type="entry name" value="OS05G0542732 PROTEIN-RELATED"/>
    <property type="match status" value="1"/>
</dbReference>
<dbReference type="AlphaFoldDB" id="A0A2H5N650"/>
<feature type="region of interest" description="Disordered" evidence="1">
    <location>
        <begin position="90"/>
        <end position="123"/>
    </location>
</feature>
<sequence>SNCDPIASPPNPNSNKGKPRNSKPGRENQAADRADNNIYIMEGLSRSTTSFRRQGSSGLVWDDKFLSGDLNRLKKNKEAGDRINKPKAAAVMMQRSRSEGGGGGGGGVGRMHRALKEPPSALDPPSPKLYGCGFCGFFGKPAAAHKLKSHKRKSTRS</sequence>
<evidence type="ECO:0000256" key="1">
    <source>
        <dbReference type="SAM" id="MobiDB-lite"/>
    </source>
</evidence>
<dbReference type="PANTHER" id="PTHR33730:SF34">
    <property type="entry name" value="PLANT_F18B13-26 PROTEIN"/>
    <property type="match status" value="1"/>
</dbReference>
<gene>
    <name evidence="2" type="ORF">CUMW_283290</name>
</gene>
<keyword evidence="3" id="KW-1185">Reference proteome</keyword>
<feature type="compositionally biased region" description="Basic and acidic residues" evidence="1">
    <location>
        <begin position="24"/>
        <end position="35"/>
    </location>
</feature>
<feature type="region of interest" description="Disordered" evidence="1">
    <location>
        <begin position="1"/>
        <end position="39"/>
    </location>
</feature>
<evidence type="ECO:0000313" key="2">
    <source>
        <dbReference type="EMBL" id="GAY35706.1"/>
    </source>
</evidence>
<dbReference type="Proteomes" id="UP000236630">
    <property type="component" value="Unassembled WGS sequence"/>
</dbReference>
<feature type="non-terminal residue" evidence="2">
    <location>
        <position position="1"/>
    </location>
</feature>
<protein>
    <submittedName>
        <fullName evidence="2">Uncharacterized protein</fullName>
    </submittedName>
</protein>
<dbReference type="InterPro" id="IPR031421">
    <property type="entry name" value="DUF4666"/>
</dbReference>
<reference evidence="2 3" key="1">
    <citation type="journal article" date="2017" name="Front. Genet.">
        <title>Draft sequencing of the heterozygous diploid genome of Satsuma (Citrus unshiu Marc.) using a hybrid assembly approach.</title>
        <authorList>
            <person name="Shimizu T."/>
            <person name="Tanizawa Y."/>
            <person name="Mochizuki T."/>
            <person name="Nagasaki H."/>
            <person name="Yoshioka T."/>
            <person name="Toyoda A."/>
            <person name="Fujiyama A."/>
            <person name="Kaminuma E."/>
            <person name="Nakamura Y."/>
        </authorList>
    </citation>
    <scope>NUCLEOTIDE SEQUENCE [LARGE SCALE GENOMIC DNA]</scope>
    <source>
        <strain evidence="3">cv. Miyagawa wase</strain>
    </source>
</reference>
<feature type="compositionally biased region" description="Gly residues" evidence="1">
    <location>
        <begin position="99"/>
        <end position="109"/>
    </location>
</feature>
<dbReference type="STRING" id="55188.A0A2H5N650"/>
<comment type="caution">
    <text evidence="2">The sequence shown here is derived from an EMBL/GenBank/DDBJ whole genome shotgun (WGS) entry which is preliminary data.</text>
</comment>
<accession>A0A2H5N650</accession>
<proteinExistence type="predicted"/>
<organism evidence="2 3">
    <name type="scientific">Citrus unshiu</name>
    <name type="common">Satsuma mandarin</name>
    <name type="synonym">Citrus nobilis var. unshiu</name>
    <dbReference type="NCBI Taxonomy" id="55188"/>
    <lineage>
        <taxon>Eukaryota</taxon>
        <taxon>Viridiplantae</taxon>
        <taxon>Streptophyta</taxon>
        <taxon>Embryophyta</taxon>
        <taxon>Tracheophyta</taxon>
        <taxon>Spermatophyta</taxon>
        <taxon>Magnoliopsida</taxon>
        <taxon>eudicotyledons</taxon>
        <taxon>Gunneridae</taxon>
        <taxon>Pentapetalae</taxon>
        <taxon>rosids</taxon>
        <taxon>malvids</taxon>
        <taxon>Sapindales</taxon>
        <taxon>Rutaceae</taxon>
        <taxon>Aurantioideae</taxon>
        <taxon>Citrus</taxon>
    </lineage>
</organism>
<evidence type="ECO:0000313" key="3">
    <source>
        <dbReference type="Proteomes" id="UP000236630"/>
    </source>
</evidence>
<name>A0A2H5N650_CITUN</name>
<dbReference type="Pfam" id="PF15697">
    <property type="entry name" value="DUF4666"/>
    <property type="match status" value="1"/>
</dbReference>
<dbReference type="EMBL" id="BDQV01003654">
    <property type="protein sequence ID" value="GAY35706.1"/>
    <property type="molecule type" value="Genomic_DNA"/>
</dbReference>